<keyword evidence="2" id="KW-0963">Cytoplasm</keyword>
<keyword evidence="4" id="KW-1185">Reference proteome</keyword>
<dbReference type="RefSeq" id="WP_120641448.1">
    <property type="nucleotide sequence ID" value="NZ_RAWB01000003.1"/>
</dbReference>
<comment type="caution">
    <text evidence="3">The sequence shown here is derived from an EMBL/GenBank/DDBJ whole genome shotgun (WGS) entry which is preliminary data.</text>
</comment>
<sequence length="220" mass="24247">MFPKELWKFVLPFLDLDSILNGVRLLDNGAKEEAEDYVKSRVFYMLPKYKGEDKNSGVKYLSEEERGQVKLTIDNGRFLLGGQPFTSGMPNESSPQMQVAHLFAVDVKGNFFVYTKGMGGSNGSLKVHHSSILAGADVICAGFIAIKNGKLLYISNCSGHYQPQVDGLMKAISLMVEKGVVLSNDFEVKYEAPGKLRPTTYKAKAFIDGTPAVLQNLLLK</sequence>
<evidence type="ECO:0000256" key="1">
    <source>
        <dbReference type="ARBA" id="ARBA00004496"/>
    </source>
</evidence>
<dbReference type="PANTHER" id="PTHR31250">
    <property type="entry name" value="IQ DOMAIN-CONTAINING PROTEIN IQM3"/>
    <property type="match status" value="1"/>
</dbReference>
<dbReference type="GO" id="GO:0005737">
    <property type="term" value="C:cytoplasm"/>
    <property type="evidence" value="ECO:0007669"/>
    <property type="project" value="UniProtKB-SubCell"/>
</dbReference>
<evidence type="ECO:0000256" key="2">
    <source>
        <dbReference type="ARBA" id="ARBA00022490"/>
    </source>
</evidence>
<dbReference type="AlphaFoldDB" id="A0A3A8QR97"/>
<protein>
    <submittedName>
        <fullName evidence="3">Uncharacterized protein</fullName>
    </submittedName>
</protein>
<dbReference type="InterPro" id="IPR044159">
    <property type="entry name" value="IQM"/>
</dbReference>
<dbReference type="PANTHER" id="PTHR31250:SF27">
    <property type="entry name" value="IQ DOMAIN-CONTAINING PROTEIN IQM5"/>
    <property type="match status" value="1"/>
</dbReference>
<evidence type="ECO:0000313" key="3">
    <source>
        <dbReference type="EMBL" id="RKH68895.1"/>
    </source>
</evidence>
<name>A0A3A8QR97_9BACT</name>
<organism evidence="3 4">
    <name type="scientific">Corallococcus llansteffanensis</name>
    <dbReference type="NCBI Taxonomy" id="2316731"/>
    <lineage>
        <taxon>Bacteria</taxon>
        <taxon>Pseudomonadati</taxon>
        <taxon>Myxococcota</taxon>
        <taxon>Myxococcia</taxon>
        <taxon>Myxococcales</taxon>
        <taxon>Cystobacterineae</taxon>
        <taxon>Myxococcaceae</taxon>
        <taxon>Corallococcus</taxon>
    </lineage>
</organism>
<proteinExistence type="predicted"/>
<comment type="subcellular location">
    <subcellularLocation>
        <location evidence="1">Cytoplasm</location>
    </subcellularLocation>
</comment>
<gene>
    <name evidence="3" type="ORF">D7V93_00570</name>
</gene>
<dbReference type="Proteomes" id="UP000272888">
    <property type="component" value="Unassembled WGS sequence"/>
</dbReference>
<reference evidence="4" key="1">
    <citation type="submission" date="2018-09" db="EMBL/GenBank/DDBJ databases">
        <authorList>
            <person name="Livingstone P.G."/>
            <person name="Whitworth D.E."/>
        </authorList>
    </citation>
    <scope>NUCLEOTIDE SEQUENCE [LARGE SCALE GENOMIC DNA]</scope>
    <source>
        <strain evidence="4">CA051B</strain>
    </source>
</reference>
<evidence type="ECO:0000313" key="4">
    <source>
        <dbReference type="Proteomes" id="UP000272888"/>
    </source>
</evidence>
<accession>A0A3A8QR97</accession>
<dbReference type="EMBL" id="RAWB01000003">
    <property type="protein sequence ID" value="RKH68895.1"/>
    <property type="molecule type" value="Genomic_DNA"/>
</dbReference>